<organism evidence="1">
    <name type="scientific">marine sediment metagenome</name>
    <dbReference type="NCBI Taxonomy" id="412755"/>
    <lineage>
        <taxon>unclassified sequences</taxon>
        <taxon>metagenomes</taxon>
        <taxon>ecological metagenomes</taxon>
    </lineage>
</organism>
<reference evidence="1" key="1">
    <citation type="journal article" date="2015" name="Nature">
        <title>Complex archaea that bridge the gap between prokaryotes and eukaryotes.</title>
        <authorList>
            <person name="Spang A."/>
            <person name="Saw J.H."/>
            <person name="Jorgensen S.L."/>
            <person name="Zaremba-Niedzwiedzka K."/>
            <person name="Martijn J."/>
            <person name="Lind A.E."/>
            <person name="van Eijk R."/>
            <person name="Schleper C."/>
            <person name="Guy L."/>
            <person name="Ettema T.J."/>
        </authorList>
    </citation>
    <scope>NUCLEOTIDE SEQUENCE</scope>
</reference>
<sequence length="56" mass="6469">MDTIPLTDEELLTICKEYRPDIVNLSEARAVAQAQCEKSRRIMREIFEVKDNANNS</sequence>
<accession>A0A0F9IIY4</accession>
<proteinExistence type="predicted"/>
<dbReference type="EMBL" id="LAZR01013916">
    <property type="protein sequence ID" value="KKM19754.1"/>
    <property type="molecule type" value="Genomic_DNA"/>
</dbReference>
<name>A0A0F9IIY4_9ZZZZ</name>
<protein>
    <submittedName>
        <fullName evidence="1">Uncharacterized protein</fullName>
    </submittedName>
</protein>
<evidence type="ECO:0000313" key="1">
    <source>
        <dbReference type="EMBL" id="KKM19754.1"/>
    </source>
</evidence>
<dbReference type="AlphaFoldDB" id="A0A0F9IIY4"/>
<gene>
    <name evidence="1" type="ORF">LCGC14_1652400</name>
</gene>
<comment type="caution">
    <text evidence="1">The sequence shown here is derived from an EMBL/GenBank/DDBJ whole genome shotgun (WGS) entry which is preliminary data.</text>
</comment>